<name>A0A7C3ZWJ2_9CYAN</name>
<dbReference type="InterPro" id="IPR010620">
    <property type="entry name" value="SBBP_repeat"/>
</dbReference>
<proteinExistence type="predicted"/>
<gene>
    <name evidence="1" type="ORF">ENR15_12885</name>
</gene>
<dbReference type="Pfam" id="PF06739">
    <property type="entry name" value="SBBP"/>
    <property type="match status" value="1"/>
</dbReference>
<reference evidence="1" key="1">
    <citation type="journal article" date="2020" name="mSystems">
        <title>Genome- and Community-Level Interaction Insights into Carbon Utilization and Element Cycling Functions of Hydrothermarchaeota in Hydrothermal Sediment.</title>
        <authorList>
            <person name="Zhou Z."/>
            <person name="Liu Y."/>
            <person name="Xu W."/>
            <person name="Pan J."/>
            <person name="Luo Z.H."/>
            <person name="Li M."/>
        </authorList>
    </citation>
    <scope>NUCLEOTIDE SEQUENCE [LARGE SCALE GENOMIC DNA]</scope>
    <source>
        <strain evidence="1">SpSt-374</strain>
    </source>
</reference>
<accession>A0A7C3ZWJ2</accession>
<comment type="caution">
    <text evidence="1">The sequence shown here is derived from an EMBL/GenBank/DDBJ whole genome shotgun (WGS) entry which is preliminary data.</text>
</comment>
<sequence length="100" mass="10772">MWIQQIGGLGSDSGNSIAVDSENNIIVTGSFSQSIDIDDDGSPDLVSAGEQDAYIAKFNPDFTLVWAKSFGGNPCPPYPLLPTLQNYYQLSIINCQLSII</sequence>
<evidence type="ECO:0000313" key="1">
    <source>
        <dbReference type="EMBL" id="HGG01509.1"/>
    </source>
</evidence>
<protein>
    <submittedName>
        <fullName evidence="1">Uncharacterized protein</fullName>
    </submittedName>
</protein>
<organism evidence="1">
    <name type="scientific">Planktothricoides sp. SpSt-374</name>
    <dbReference type="NCBI Taxonomy" id="2282167"/>
    <lineage>
        <taxon>Bacteria</taxon>
        <taxon>Bacillati</taxon>
        <taxon>Cyanobacteriota</taxon>
        <taxon>Cyanophyceae</taxon>
        <taxon>Oscillatoriophycideae</taxon>
        <taxon>Oscillatoriales</taxon>
        <taxon>Oscillatoriaceae</taxon>
        <taxon>Planktothricoides</taxon>
    </lineage>
</organism>
<dbReference type="AlphaFoldDB" id="A0A7C3ZWJ2"/>
<dbReference type="EMBL" id="DSPX01000129">
    <property type="protein sequence ID" value="HGG01509.1"/>
    <property type="molecule type" value="Genomic_DNA"/>
</dbReference>